<dbReference type="EMBL" id="UYRV01120332">
    <property type="protein sequence ID" value="VDN32246.1"/>
    <property type="molecule type" value="Genomic_DNA"/>
</dbReference>
<evidence type="ECO:0000259" key="3">
    <source>
        <dbReference type="PROSITE" id="PS50026"/>
    </source>
</evidence>
<keyword evidence="5" id="KW-1185">Reference proteome</keyword>
<dbReference type="Proteomes" id="UP000271889">
    <property type="component" value="Unassembled WGS sequence"/>
</dbReference>
<evidence type="ECO:0000313" key="5">
    <source>
        <dbReference type="Proteomes" id="UP000271889"/>
    </source>
</evidence>
<protein>
    <recommendedName>
        <fullName evidence="3">EGF-like domain-containing protein</fullName>
    </recommendedName>
</protein>
<dbReference type="InterPro" id="IPR002049">
    <property type="entry name" value="LE_dom"/>
</dbReference>
<gene>
    <name evidence="4" type="ORF">CGOC_LOCUS12062</name>
</gene>
<proteinExistence type="predicted"/>
<organism evidence="4 5">
    <name type="scientific">Cylicostephanus goldi</name>
    <name type="common">Nematode worm</name>
    <dbReference type="NCBI Taxonomy" id="71465"/>
    <lineage>
        <taxon>Eukaryota</taxon>
        <taxon>Metazoa</taxon>
        <taxon>Ecdysozoa</taxon>
        <taxon>Nematoda</taxon>
        <taxon>Chromadorea</taxon>
        <taxon>Rhabditida</taxon>
        <taxon>Rhabditina</taxon>
        <taxon>Rhabditomorpha</taxon>
        <taxon>Strongyloidea</taxon>
        <taxon>Strongylidae</taxon>
        <taxon>Cylicostephanus</taxon>
    </lineage>
</organism>
<feature type="region of interest" description="Disordered" evidence="2">
    <location>
        <begin position="57"/>
        <end position="82"/>
    </location>
</feature>
<reference evidence="4 5" key="1">
    <citation type="submission" date="2018-11" db="EMBL/GenBank/DDBJ databases">
        <authorList>
            <consortium name="Pathogen Informatics"/>
        </authorList>
    </citation>
    <scope>NUCLEOTIDE SEQUENCE [LARGE SCALE GENOMIC DNA]</scope>
</reference>
<accession>A0A3P7QMN9</accession>
<dbReference type="PROSITE" id="PS01186">
    <property type="entry name" value="EGF_2"/>
    <property type="match status" value="1"/>
</dbReference>
<comment type="caution">
    <text evidence="1">Lacks conserved residue(s) required for the propagation of feature annotation.</text>
</comment>
<keyword evidence="1" id="KW-0245">EGF-like domain</keyword>
<evidence type="ECO:0000256" key="2">
    <source>
        <dbReference type="SAM" id="MobiDB-lite"/>
    </source>
</evidence>
<dbReference type="PROSITE" id="PS50026">
    <property type="entry name" value="EGF_3"/>
    <property type="match status" value="1"/>
</dbReference>
<dbReference type="CDD" id="cd00055">
    <property type="entry name" value="EGF_Lam"/>
    <property type="match status" value="1"/>
</dbReference>
<name>A0A3P7QMN9_CYLGO</name>
<dbReference type="InterPro" id="IPR000742">
    <property type="entry name" value="EGF"/>
</dbReference>
<dbReference type="AlphaFoldDB" id="A0A3P7QMN9"/>
<dbReference type="InterPro" id="IPR006149">
    <property type="entry name" value="EB_dom"/>
</dbReference>
<evidence type="ECO:0000313" key="4">
    <source>
        <dbReference type="EMBL" id="VDN32246.1"/>
    </source>
</evidence>
<dbReference type="Pfam" id="PF01683">
    <property type="entry name" value="EB"/>
    <property type="match status" value="1"/>
</dbReference>
<feature type="compositionally biased region" description="Polar residues" evidence="2">
    <location>
        <begin position="58"/>
        <end position="82"/>
    </location>
</feature>
<evidence type="ECO:0000256" key="1">
    <source>
        <dbReference type="PROSITE-ProRule" id="PRU00076"/>
    </source>
</evidence>
<sequence length="128" mass="13482">MPTTPTMKNIVLARPLDSCDNGEQCDGGSSCDQDTGVCMCPPGYIVYGFQCQPPPEPTQGQSLITPVSQAAPAQTNPVNSGVNDVASQARRVAFSAALRYGSILYDAKRPSAVRMAIRAIPLLLAILS</sequence>
<dbReference type="OrthoDB" id="5862329at2759"/>
<feature type="domain" description="EGF-like" evidence="3">
    <location>
        <begin position="15"/>
        <end position="52"/>
    </location>
</feature>